<evidence type="ECO:0000313" key="3">
    <source>
        <dbReference type="Proteomes" id="UP001188597"/>
    </source>
</evidence>
<feature type="domain" description="Retrotransposon Copia-like N-terminal" evidence="1">
    <location>
        <begin position="37"/>
        <end position="84"/>
    </location>
</feature>
<reference evidence="2" key="1">
    <citation type="submission" date="2022-12" db="EMBL/GenBank/DDBJ databases">
        <title>Draft genome assemblies for two species of Escallonia (Escalloniales).</title>
        <authorList>
            <person name="Chanderbali A."/>
            <person name="Dervinis C."/>
            <person name="Anghel I."/>
            <person name="Soltis D."/>
            <person name="Soltis P."/>
            <person name="Zapata F."/>
        </authorList>
    </citation>
    <scope>NUCLEOTIDE SEQUENCE</scope>
    <source>
        <strain evidence="2">UCBG64.0493</strain>
        <tissue evidence="2">Leaf</tissue>
    </source>
</reference>
<name>A0AA88W478_9ASTE</name>
<dbReference type="PANTHER" id="PTHR37610">
    <property type="entry name" value="CCHC-TYPE DOMAIN-CONTAINING PROTEIN"/>
    <property type="match status" value="1"/>
</dbReference>
<proteinExistence type="predicted"/>
<dbReference type="EMBL" id="JAVXUP010000869">
    <property type="protein sequence ID" value="KAK3019552.1"/>
    <property type="molecule type" value="Genomic_DNA"/>
</dbReference>
<organism evidence="2 3">
    <name type="scientific">Escallonia herrerae</name>
    <dbReference type="NCBI Taxonomy" id="1293975"/>
    <lineage>
        <taxon>Eukaryota</taxon>
        <taxon>Viridiplantae</taxon>
        <taxon>Streptophyta</taxon>
        <taxon>Embryophyta</taxon>
        <taxon>Tracheophyta</taxon>
        <taxon>Spermatophyta</taxon>
        <taxon>Magnoliopsida</taxon>
        <taxon>eudicotyledons</taxon>
        <taxon>Gunneridae</taxon>
        <taxon>Pentapetalae</taxon>
        <taxon>asterids</taxon>
        <taxon>campanulids</taxon>
        <taxon>Escalloniales</taxon>
        <taxon>Escalloniaceae</taxon>
        <taxon>Escallonia</taxon>
    </lineage>
</organism>
<protein>
    <recommendedName>
        <fullName evidence="1">Retrotransposon Copia-like N-terminal domain-containing protein</fullName>
    </recommendedName>
</protein>
<dbReference type="InterPro" id="IPR029472">
    <property type="entry name" value="Copia-like_N"/>
</dbReference>
<comment type="caution">
    <text evidence="2">The sequence shown here is derived from an EMBL/GenBank/DDBJ whole genome shotgun (WGS) entry which is preliminary data.</text>
</comment>
<sequence length="588" mass="64695">MMEATANSNHGGLMSITTSTPPGTVIDINSPYYLPASNHPGLIFVTHPLNENGENYFTCGRNFLNALPSKNKAGFVDRTIGKPDVNSQNFQPWVQCNAIILSWLTNALAKEIQSSAAHADTASEVWSDLQERFTQGIDPRFYELKRAIALLQQEKTTISSYYGKLKYVWNELQASNPIPVCTCECTCGAAKKMESMQEEEKVYDFLMGLDDIFSTVRSQKLSVDPLPTLGRAYAIAAQEEKLRENKTRGNGEKLRCTQCGKPNHTKEQCYELVGYPANWSVSRHRSSDQRRPKGANEHACSALSSSALWTAFTTSSPSSDSPTAFTASFDAKSSTSPIPGLNPIHYQQLMDLLGQGGVEAGTSTNLSDNFSGKTATEIPWVIDAGATDHITGQLDILIDKIENPNIAPVEIPNGDKVPVKSMGQVMLSNNLVLKNVLRDLPLKRLIGVGKARRGLYFLESTGGGTALVVVSRSSAEAEYQAMATTTSELIWMVRLLRELHVPCSSPIPLYCNNQAATHIAANPVFHERTKHIEIDCHFIRHHVQTRMLLPQSTSTQHQLADIFTKALGHERFHDLLSKLGISNLHAPT</sequence>
<dbReference type="AlphaFoldDB" id="A0AA88W478"/>
<dbReference type="Proteomes" id="UP001188597">
    <property type="component" value="Unassembled WGS sequence"/>
</dbReference>
<dbReference type="PANTHER" id="PTHR37610:SF97">
    <property type="entry name" value="RETROTRANSPOSON GAG DOMAIN-CONTAINING PROTEIN"/>
    <property type="match status" value="1"/>
</dbReference>
<dbReference type="CDD" id="cd09272">
    <property type="entry name" value="RNase_HI_RT_Ty1"/>
    <property type="match status" value="1"/>
</dbReference>
<keyword evidence="3" id="KW-1185">Reference proteome</keyword>
<dbReference type="Pfam" id="PF14244">
    <property type="entry name" value="Retrotran_gag_3"/>
    <property type="match status" value="1"/>
</dbReference>
<evidence type="ECO:0000313" key="2">
    <source>
        <dbReference type="EMBL" id="KAK3019552.1"/>
    </source>
</evidence>
<accession>A0AA88W478</accession>
<evidence type="ECO:0000259" key="1">
    <source>
        <dbReference type="Pfam" id="PF14244"/>
    </source>
</evidence>
<gene>
    <name evidence="2" type="ORF">RJ639_004393</name>
</gene>